<reference evidence="11 12" key="1">
    <citation type="submission" date="2024-10" db="EMBL/GenBank/DDBJ databases">
        <authorList>
            <person name="Riesco R."/>
        </authorList>
    </citation>
    <scope>NUCLEOTIDE SEQUENCE [LARGE SCALE GENOMIC DNA]</scope>
    <source>
        <strain evidence="10 12">NCIMB 15448</strain>
        <strain evidence="8 11">NCIMB 15449</strain>
        <strain evidence="9 13">NCIMB 15450</strain>
    </source>
</reference>
<evidence type="ECO:0000313" key="12">
    <source>
        <dbReference type="Proteomes" id="UP001609176"/>
    </source>
</evidence>
<evidence type="ECO:0000313" key="11">
    <source>
        <dbReference type="Proteomes" id="UP001609175"/>
    </source>
</evidence>
<evidence type="ECO:0000256" key="1">
    <source>
        <dbReference type="ARBA" id="ARBA00012513"/>
    </source>
</evidence>
<evidence type="ECO:0000313" key="9">
    <source>
        <dbReference type="EMBL" id="MFH5230480.1"/>
    </source>
</evidence>
<dbReference type="EMBL" id="JBIMSO010000065">
    <property type="protein sequence ID" value="MFH5210669.1"/>
    <property type="molecule type" value="Genomic_DNA"/>
</dbReference>
<accession>A0ABW7JS85</accession>
<evidence type="ECO:0000256" key="6">
    <source>
        <dbReference type="ARBA" id="ARBA00022840"/>
    </source>
</evidence>
<feature type="domain" description="Protein kinase" evidence="7">
    <location>
        <begin position="12"/>
        <end position="277"/>
    </location>
</feature>
<evidence type="ECO:0000259" key="7">
    <source>
        <dbReference type="PROSITE" id="PS50011"/>
    </source>
</evidence>
<dbReference type="InterPro" id="IPR011009">
    <property type="entry name" value="Kinase-like_dom_sf"/>
</dbReference>
<dbReference type="SUPFAM" id="SSF56112">
    <property type="entry name" value="Protein kinase-like (PK-like)"/>
    <property type="match status" value="1"/>
</dbReference>
<dbReference type="RefSeq" id="WP_395116570.1">
    <property type="nucleotide sequence ID" value="NZ_JBIMSN010000079.1"/>
</dbReference>
<dbReference type="EMBL" id="JBIMSN010000079">
    <property type="protein sequence ID" value="MFH5230480.1"/>
    <property type="molecule type" value="Genomic_DNA"/>
</dbReference>
<keyword evidence="3 8" id="KW-0808">Transferase</keyword>
<dbReference type="GO" id="GO:0004674">
    <property type="term" value="F:protein serine/threonine kinase activity"/>
    <property type="evidence" value="ECO:0007669"/>
    <property type="project" value="UniProtKB-EC"/>
</dbReference>
<evidence type="ECO:0000256" key="5">
    <source>
        <dbReference type="ARBA" id="ARBA00022777"/>
    </source>
</evidence>
<evidence type="ECO:0000313" key="8">
    <source>
        <dbReference type="EMBL" id="MFH5210669.1"/>
    </source>
</evidence>
<protein>
    <recommendedName>
        <fullName evidence="1">non-specific serine/threonine protein kinase</fullName>
        <ecNumber evidence="1">2.7.11.1</ecNumber>
    </recommendedName>
</protein>
<keyword evidence="6" id="KW-0067">ATP-binding</keyword>
<keyword evidence="5 8" id="KW-0418">Kinase</keyword>
<name>A0ABW7JS85_9NOCA</name>
<dbReference type="InterPro" id="IPR008271">
    <property type="entry name" value="Ser/Thr_kinase_AS"/>
</dbReference>
<dbReference type="Pfam" id="PF00069">
    <property type="entry name" value="Pkinase"/>
    <property type="match status" value="1"/>
</dbReference>
<sequence length="280" mass="30674">MLLQPDQRISDCVVRVVLGRGGTSTVYLAENTRTGELEALKILNPDVVVHEAVRARFRCEFDIAKLLEHPNIVDVHDFGDYDGQQWMTMQYIFGVSGTALIPRPRARPDLALVLGVLAQMAAGLDYAHARGVLHRDVKPSNFLIAHAAPRNAVLTDFGIARMIDNTRPRGLSGHIVGSLPYAAPEVLQAQPLSVATDVYALAASTVELLTGKPPFPLPNMFAITSAQISSPPPVLSRRRRWIPATVDPIVSRALAKHPGQRYTSCSEFVELVTHALRGFY</sequence>
<evidence type="ECO:0000256" key="3">
    <source>
        <dbReference type="ARBA" id="ARBA00022679"/>
    </source>
</evidence>
<evidence type="ECO:0000313" key="10">
    <source>
        <dbReference type="EMBL" id="MFH5243555.1"/>
    </source>
</evidence>
<evidence type="ECO:0000256" key="2">
    <source>
        <dbReference type="ARBA" id="ARBA00022527"/>
    </source>
</evidence>
<dbReference type="PROSITE" id="PS50011">
    <property type="entry name" value="PROTEIN_KINASE_DOM"/>
    <property type="match status" value="1"/>
</dbReference>
<organism evidence="8 11">
    <name type="scientific">Antrihabitans spumae</name>
    <dbReference type="NCBI Taxonomy" id="3373370"/>
    <lineage>
        <taxon>Bacteria</taxon>
        <taxon>Bacillati</taxon>
        <taxon>Actinomycetota</taxon>
        <taxon>Actinomycetes</taxon>
        <taxon>Mycobacteriales</taxon>
        <taxon>Nocardiaceae</taxon>
        <taxon>Antrihabitans</taxon>
    </lineage>
</organism>
<dbReference type="Proteomes" id="UP001609176">
    <property type="component" value="Unassembled WGS sequence"/>
</dbReference>
<dbReference type="Gene3D" id="3.30.200.20">
    <property type="entry name" value="Phosphorylase Kinase, domain 1"/>
    <property type="match status" value="1"/>
</dbReference>
<keyword evidence="2" id="KW-0723">Serine/threonine-protein kinase</keyword>
<proteinExistence type="predicted"/>
<dbReference type="PANTHER" id="PTHR43289">
    <property type="entry name" value="MITOGEN-ACTIVATED PROTEIN KINASE KINASE KINASE 20-RELATED"/>
    <property type="match status" value="1"/>
</dbReference>
<dbReference type="Proteomes" id="UP001609219">
    <property type="component" value="Unassembled WGS sequence"/>
</dbReference>
<dbReference type="CDD" id="cd14014">
    <property type="entry name" value="STKc_PknB_like"/>
    <property type="match status" value="1"/>
</dbReference>
<evidence type="ECO:0000256" key="4">
    <source>
        <dbReference type="ARBA" id="ARBA00022741"/>
    </source>
</evidence>
<dbReference type="Proteomes" id="UP001609175">
    <property type="component" value="Unassembled WGS sequence"/>
</dbReference>
<dbReference type="InterPro" id="IPR000719">
    <property type="entry name" value="Prot_kinase_dom"/>
</dbReference>
<comment type="caution">
    <text evidence="8">The sequence shown here is derived from an EMBL/GenBank/DDBJ whole genome shotgun (WGS) entry which is preliminary data.</text>
</comment>
<evidence type="ECO:0000313" key="13">
    <source>
        <dbReference type="Proteomes" id="UP001609219"/>
    </source>
</evidence>
<dbReference type="PANTHER" id="PTHR43289:SF6">
    <property type="entry name" value="SERINE_THREONINE-PROTEIN KINASE NEKL-3"/>
    <property type="match status" value="1"/>
</dbReference>
<dbReference type="SMART" id="SM00220">
    <property type="entry name" value="S_TKc"/>
    <property type="match status" value="1"/>
</dbReference>
<keyword evidence="4" id="KW-0547">Nucleotide-binding</keyword>
<dbReference type="EC" id="2.7.11.1" evidence="1"/>
<dbReference type="PROSITE" id="PS00108">
    <property type="entry name" value="PROTEIN_KINASE_ST"/>
    <property type="match status" value="1"/>
</dbReference>
<dbReference type="EMBL" id="JBIMSP010000027">
    <property type="protein sequence ID" value="MFH5243555.1"/>
    <property type="molecule type" value="Genomic_DNA"/>
</dbReference>
<gene>
    <name evidence="10" type="ORF">ACHIPV_16965</name>
    <name evidence="8" type="ORF">ACHIPZ_21050</name>
    <name evidence="9" type="ORF">ACHIRB_18165</name>
</gene>
<keyword evidence="13" id="KW-1185">Reference proteome</keyword>
<dbReference type="Gene3D" id="1.10.510.10">
    <property type="entry name" value="Transferase(Phosphotransferase) domain 1"/>
    <property type="match status" value="1"/>
</dbReference>